<dbReference type="PANTHER" id="PTHR33119:SF1">
    <property type="entry name" value="FE2OG DIOXYGENASE DOMAIN-CONTAINING PROTEIN"/>
    <property type="match status" value="1"/>
</dbReference>
<dbReference type="InterPro" id="IPR049207">
    <property type="entry name" value="DUF4246_N"/>
</dbReference>
<dbReference type="PANTHER" id="PTHR33119">
    <property type="entry name" value="IFI3P"/>
    <property type="match status" value="1"/>
</dbReference>
<keyword evidence="4" id="KW-1185">Reference proteome</keyword>
<dbReference type="Pfam" id="PF21666">
    <property type="entry name" value="DUF4246_N"/>
    <property type="match status" value="1"/>
</dbReference>
<comment type="caution">
    <text evidence="3">The sequence shown here is derived from an EMBL/GenBank/DDBJ whole genome shotgun (WGS) entry which is preliminary data.</text>
</comment>
<gene>
    <name evidence="3" type="ORF">PT974_09612</name>
</gene>
<feature type="domain" description="DUF4246" evidence="1">
    <location>
        <begin position="112"/>
        <end position="629"/>
    </location>
</feature>
<organism evidence="3 4">
    <name type="scientific">Cladobotryum mycophilum</name>
    <dbReference type="NCBI Taxonomy" id="491253"/>
    <lineage>
        <taxon>Eukaryota</taxon>
        <taxon>Fungi</taxon>
        <taxon>Dikarya</taxon>
        <taxon>Ascomycota</taxon>
        <taxon>Pezizomycotina</taxon>
        <taxon>Sordariomycetes</taxon>
        <taxon>Hypocreomycetidae</taxon>
        <taxon>Hypocreales</taxon>
        <taxon>Hypocreaceae</taxon>
        <taxon>Cladobotryum</taxon>
    </lineage>
</organism>
<evidence type="ECO:0000313" key="3">
    <source>
        <dbReference type="EMBL" id="KAK5991331.1"/>
    </source>
</evidence>
<protein>
    <submittedName>
        <fullName evidence="3">Uncharacterized protein</fullName>
    </submittedName>
</protein>
<evidence type="ECO:0000259" key="2">
    <source>
        <dbReference type="Pfam" id="PF21666"/>
    </source>
</evidence>
<accession>A0ABR0SGR6</accession>
<sequence length="680" mass="78472">MATFQYPGINLRLRHAGFRSWEEETDHYPIGIPESSGRRSDIFPVREVAMMMLMDRLTDEPNWHEKTFDEASVEKWRVEASEQSEDALFARIMLGKEREKIPKPRSRIISSQAFEFCIAELRDKAGYFAKSGLIPTLDAGGNTIVKADCLMESSLCDELIKAIDTLRRDQEGNIDWHPRSDDMIQDLVHPSMYPFVWNRSPFIQEETVGVSTALDSVGQGQAIQFIEPETEPAPYPARVVEDIMKRKPNYKYKPSYLFGSGEILPIFWSTEYQWLPSNVAFRDDGSANITSYINNLHPVRYREIYTAIEHAIDKAIPAWDQCLRRCALRTKCVAGRTESRFEQVNWADDEDESLWLPKYDFESFKDRDIKIHRETLIELDEEIRYKLQSEGKEVIEVGYKEQWDREEAGLPPLTPNIDEQSLARAKWEAYREAVLPEPNQFKEIDYSPTEGLCEKFKEYGLQVIVKMTSIELTPEKPEFPAGNWQIEGQMNEKICATALFYIDSENVTSSHLSFRMPTSTYINDDMKSGQDRYNYLERVYGTAFGGVGDHRDAEEGGPGSCLQTFGDVETPEGRLLAFPNVFHHKVSSFRLEDPSKPGHQRFLALWLVDPHRRIISTANVPPQQKDWWVGANGGEIEGKETPEGLMTDVEAKEHRLKLMDVRAASREKAEERWRKEEYHF</sequence>
<dbReference type="Proteomes" id="UP001338125">
    <property type="component" value="Unassembled WGS sequence"/>
</dbReference>
<dbReference type="InterPro" id="IPR049192">
    <property type="entry name" value="DUF4246_C"/>
</dbReference>
<evidence type="ECO:0000313" key="4">
    <source>
        <dbReference type="Proteomes" id="UP001338125"/>
    </source>
</evidence>
<dbReference type="Pfam" id="PF14033">
    <property type="entry name" value="DUF4246"/>
    <property type="match status" value="1"/>
</dbReference>
<dbReference type="InterPro" id="IPR025340">
    <property type="entry name" value="DUF4246"/>
</dbReference>
<dbReference type="EMBL" id="JAVFKD010000014">
    <property type="protein sequence ID" value="KAK5991331.1"/>
    <property type="molecule type" value="Genomic_DNA"/>
</dbReference>
<feature type="domain" description="DUF4246" evidence="2">
    <location>
        <begin position="6"/>
        <end position="79"/>
    </location>
</feature>
<reference evidence="3 4" key="1">
    <citation type="submission" date="2024-01" db="EMBL/GenBank/DDBJ databases">
        <title>Complete genome of Cladobotryum mycophilum ATHUM6906.</title>
        <authorList>
            <person name="Christinaki A.C."/>
            <person name="Myridakis A.I."/>
            <person name="Kouvelis V.N."/>
        </authorList>
    </citation>
    <scope>NUCLEOTIDE SEQUENCE [LARGE SCALE GENOMIC DNA]</scope>
    <source>
        <strain evidence="3 4">ATHUM6906</strain>
    </source>
</reference>
<proteinExistence type="predicted"/>
<evidence type="ECO:0000259" key="1">
    <source>
        <dbReference type="Pfam" id="PF14033"/>
    </source>
</evidence>
<name>A0ABR0SGR6_9HYPO</name>